<organism evidence="1 2">
    <name type="scientific">Grifola frondosa</name>
    <name type="common">Maitake</name>
    <name type="synonym">Polyporus frondosus</name>
    <dbReference type="NCBI Taxonomy" id="5627"/>
    <lineage>
        <taxon>Eukaryota</taxon>
        <taxon>Fungi</taxon>
        <taxon>Dikarya</taxon>
        <taxon>Basidiomycota</taxon>
        <taxon>Agaricomycotina</taxon>
        <taxon>Agaricomycetes</taxon>
        <taxon>Polyporales</taxon>
        <taxon>Grifolaceae</taxon>
        <taxon>Grifola</taxon>
    </lineage>
</organism>
<protein>
    <submittedName>
        <fullName evidence="1">Uncharacterized protein</fullName>
    </submittedName>
</protein>
<dbReference type="Proteomes" id="UP000092993">
    <property type="component" value="Unassembled WGS sequence"/>
</dbReference>
<gene>
    <name evidence="1" type="ORF">A0H81_14842</name>
</gene>
<accession>A0A1C7LKE1</accession>
<evidence type="ECO:0000313" key="2">
    <source>
        <dbReference type="Proteomes" id="UP000092993"/>
    </source>
</evidence>
<dbReference type="OrthoDB" id="3242001at2759"/>
<dbReference type="EMBL" id="LUGG01000052">
    <property type="protein sequence ID" value="OBZ65183.1"/>
    <property type="molecule type" value="Genomic_DNA"/>
</dbReference>
<reference evidence="1 2" key="1">
    <citation type="submission" date="2016-03" db="EMBL/GenBank/DDBJ databases">
        <title>Whole genome sequencing of Grifola frondosa 9006-11.</title>
        <authorList>
            <person name="Min B."/>
            <person name="Park H."/>
            <person name="Kim J.-G."/>
            <person name="Cho H."/>
            <person name="Oh Y.-L."/>
            <person name="Kong W.-S."/>
            <person name="Choi I.-G."/>
        </authorList>
    </citation>
    <scope>NUCLEOTIDE SEQUENCE [LARGE SCALE GENOMIC DNA]</scope>
    <source>
        <strain evidence="1 2">9006-11</strain>
    </source>
</reference>
<dbReference type="OMA" id="AVWVQNC"/>
<keyword evidence="2" id="KW-1185">Reference proteome</keyword>
<dbReference type="AlphaFoldDB" id="A0A1C7LKE1"/>
<sequence>MLSPAKSILTLDTTISTYTAMNSSDSGYGSVCYSPPPGSMVCDAYMEWRTADEARQRLADEEHATRECGTQLETAKKHLQQAQGPQPTLKKRKPSLLKLLGKNSKREVPSTSIRSSGEVSPESATVGYRVQELESRLVVLTRQHEWRPANPCAKVFAARDASYISSRDTTKALRRARIAVQSAHHHYAKAMDTLDAVCSPKKSRWESIMEDEQSREEAYREAANWAQKSQVCFNECVRALQSQWELLKQEEVQICEELKEHGLLQAVQSYNLMYGGKTLAMGITLLQISNTTAEFGNMACALYSPMERGGAADLGCGSDIARDLQNERLSGGGFVA</sequence>
<name>A0A1C7LKE1_GRIFR</name>
<comment type="caution">
    <text evidence="1">The sequence shown here is derived from an EMBL/GenBank/DDBJ whole genome shotgun (WGS) entry which is preliminary data.</text>
</comment>
<proteinExistence type="predicted"/>
<evidence type="ECO:0000313" key="1">
    <source>
        <dbReference type="EMBL" id="OBZ65183.1"/>
    </source>
</evidence>